<name>A0A235FDS7_9BACL</name>
<dbReference type="RefSeq" id="WP_094251044.1">
    <property type="nucleotide sequence ID" value="NZ_JBHLXL010000001.1"/>
</dbReference>
<proteinExistence type="predicted"/>
<dbReference type="OrthoDB" id="2986585at2"/>
<sequence>MAISKRFFQMDNQWNVIHLPERPSGFALIILGDANHFVEKGTCLWTQSQDRKAFLDYLIRKGYTVFYSNHYGRHWGSPKAVTLAKRFHHYIMKHEILNPKIHIIGEGMGGLVALSLMEEMEESIRSCVLLNPCLQLKSHFIKEKENRLFFKRMVREISASYSIHAEGVETMLEKLKPLCSHNALVPVKIWHAASGCPYHFNDHSRVYEKCRLEKNAAIELTLHLPEHKGEDYSWIGEFLKRHEAEL</sequence>
<comment type="caution">
    <text evidence="1">The sequence shown here is derived from an EMBL/GenBank/DDBJ whole genome shotgun (WGS) entry which is preliminary data.</text>
</comment>
<protein>
    <recommendedName>
        <fullName evidence="3">Serine aminopeptidase S33 domain-containing protein</fullName>
    </recommendedName>
</protein>
<evidence type="ECO:0000313" key="1">
    <source>
        <dbReference type="EMBL" id="OYD59084.1"/>
    </source>
</evidence>
<dbReference type="Gene3D" id="3.40.50.1820">
    <property type="entry name" value="alpha/beta hydrolase"/>
    <property type="match status" value="1"/>
</dbReference>
<reference evidence="1 2" key="1">
    <citation type="submission" date="2017-07" db="EMBL/GenBank/DDBJ databases">
        <title>Fictibacillus sp. nov. GDSW-R2A3 Genome sequencing and assembly.</title>
        <authorList>
            <person name="Mayilraj S."/>
        </authorList>
    </citation>
    <scope>NUCLEOTIDE SEQUENCE [LARGE SCALE GENOMIC DNA]</scope>
    <source>
        <strain evidence="1 2">GDSW-R2A3</strain>
    </source>
</reference>
<gene>
    <name evidence="1" type="ORF">CGZ90_04055</name>
</gene>
<accession>A0A235FDS7</accession>
<evidence type="ECO:0000313" key="2">
    <source>
        <dbReference type="Proteomes" id="UP000215059"/>
    </source>
</evidence>
<keyword evidence="2" id="KW-1185">Reference proteome</keyword>
<dbReference type="EMBL" id="NOII01000001">
    <property type="protein sequence ID" value="OYD59084.1"/>
    <property type="molecule type" value="Genomic_DNA"/>
</dbReference>
<dbReference type="InterPro" id="IPR029058">
    <property type="entry name" value="AB_hydrolase_fold"/>
</dbReference>
<evidence type="ECO:0008006" key="3">
    <source>
        <dbReference type="Google" id="ProtNLM"/>
    </source>
</evidence>
<dbReference type="Proteomes" id="UP000215059">
    <property type="component" value="Unassembled WGS sequence"/>
</dbReference>
<dbReference type="SUPFAM" id="SSF53474">
    <property type="entry name" value="alpha/beta-Hydrolases"/>
    <property type="match status" value="1"/>
</dbReference>
<dbReference type="AlphaFoldDB" id="A0A235FDS7"/>
<organism evidence="1 2">
    <name type="scientific">Fictibacillus aquaticus</name>
    <dbReference type="NCBI Taxonomy" id="2021314"/>
    <lineage>
        <taxon>Bacteria</taxon>
        <taxon>Bacillati</taxon>
        <taxon>Bacillota</taxon>
        <taxon>Bacilli</taxon>
        <taxon>Bacillales</taxon>
        <taxon>Fictibacillaceae</taxon>
        <taxon>Fictibacillus</taxon>
    </lineage>
</organism>